<dbReference type="SMART" id="SM00479">
    <property type="entry name" value="EXOIII"/>
    <property type="match status" value="1"/>
</dbReference>
<dbReference type="InterPro" id="IPR012337">
    <property type="entry name" value="RNaseH-like_sf"/>
</dbReference>
<dbReference type="NCBIfam" id="NF005927">
    <property type="entry name" value="PRK07942.1"/>
    <property type="match status" value="1"/>
</dbReference>
<dbReference type="Pfam" id="PF00929">
    <property type="entry name" value="RNase_T"/>
    <property type="match status" value="1"/>
</dbReference>
<gene>
    <name evidence="5" type="ORF">PAI11_04710</name>
</gene>
<keyword evidence="6" id="KW-1185">Reference proteome</keyword>
<dbReference type="PANTHER" id="PTHR30231">
    <property type="entry name" value="DNA POLYMERASE III SUBUNIT EPSILON"/>
    <property type="match status" value="1"/>
</dbReference>
<dbReference type="Gene3D" id="3.30.420.10">
    <property type="entry name" value="Ribonuclease H-like superfamily/Ribonuclease H"/>
    <property type="match status" value="1"/>
</dbReference>
<keyword evidence="1" id="KW-0540">Nuclease</keyword>
<evidence type="ECO:0000256" key="3">
    <source>
        <dbReference type="ARBA" id="ARBA00022839"/>
    </source>
</evidence>
<reference evidence="5 6" key="1">
    <citation type="journal article" date="2013" name="Biodegradation">
        <title>Quantitative proteomic analysis of ibuprofen-degrading Patulibacter sp. strain I11.</title>
        <authorList>
            <person name="Almeida B."/>
            <person name="Kjeldal H."/>
            <person name="Lolas I."/>
            <person name="Knudsen A.D."/>
            <person name="Carvalho G."/>
            <person name="Nielsen K.L."/>
            <person name="Barreto Crespo M.T."/>
            <person name="Stensballe A."/>
            <person name="Nielsen J.L."/>
        </authorList>
    </citation>
    <scope>NUCLEOTIDE SEQUENCE [LARGE SCALE GENOMIC DNA]</scope>
    <source>
        <strain evidence="5 6">I11</strain>
    </source>
</reference>
<dbReference type="EMBL" id="AGUD01000016">
    <property type="protein sequence ID" value="EHN12632.1"/>
    <property type="molecule type" value="Genomic_DNA"/>
</dbReference>
<evidence type="ECO:0000259" key="4">
    <source>
        <dbReference type="SMART" id="SM00479"/>
    </source>
</evidence>
<feature type="domain" description="Exonuclease" evidence="4">
    <location>
        <begin position="7"/>
        <end position="188"/>
    </location>
</feature>
<protein>
    <submittedName>
        <fullName evidence="5">DNA polymerase III</fullName>
    </submittedName>
</protein>
<dbReference type="OrthoDB" id="9791657at2"/>
<evidence type="ECO:0000313" key="6">
    <source>
        <dbReference type="Proteomes" id="UP000005143"/>
    </source>
</evidence>
<dbReference type="AlphaFoldDB" id="H0E112"/>
<sequence>MSWHSGRLAAFDLETTGVELEHDRIVTAAVSIVGGGLPTESHDWLVDPEIEIPAGATAVHGITTEHARAHGRDAREAIEEVVALLAAHVRDGVPVVAFNARFDLTILDREARRHDVRPLVDRIGGAEALLVIDPLVIDKAADRYRRGKRTLTAVSEHYAVRLDAAHAADADAIAAARVAWRLGQRYAQLRDADLRTLHRWQVQWAAQQASSLQDYFLGQGRDERVEPAWPLVPAPVAPALAVAA</sequence>
<dbReference type="SUPFAM" id="SSF53098">
    <property type="entry name" value="Ribonuclease H-like"/>
    <property type="match status" value="1"/>
</dbReference>
<name>H0E112_9ACTN</name>
<dbReference type="CDD" id="cd06127">
    <property type="entry name" value="DEDDh"/>
    <property type="match status" value="1"/>
</dbReference>
<evidence type="ECO:0000256" key="1">
    <source>
        <dbReference type="ARBA" id="ARBA00022722"/>
    </source>
</evidence>
<dbReference type="InterPro" id="IPR013520">
    <property type="entry name" value="Ribonucl_H"/>
</dbReference>
<accession>H0E112</accession>
<proteinExistence type="predicted"/>
<dbReference type="InterPro" id="IPR036397">
    <property type="entry name" value="RNaseH_sf"/>
</dbReference>
<dbReference type="GO" id="GO:0005829">
    <property type="term" value="C:cytosol"/>
    <property type="evidence" value="ECO:0007669"/>
    <property type="project" value="TreeGrafter"/>
</dbReference>
<dbReference type="GO" id="GO:0008408">
    <property type="term" value="F:3'-5' exonuclease activity"/>
    <property type="evidence" value="ECO:0007669"/>
    <property type="project" value="TreeGrafter"/>
</dbReference>
<keyword evidence="3" id="KW-0269">Exonuclease</keyword>
<dbReference type="GO" id="GO:0003676">
    <property type="term" value="F:nucleic acid binding"/>
    <property type="evidence" value="ECO:0007669"/>
    <property type="project" value="InterPro"/>
</dbReference>
<dbReference type="Proteomes" id="UP000005143">
    <property type="component" value="Unassembled WGS sequence"/>
</dbReference>
<evidence type="ECO:0000256" key="2">
    <source>
        <dbReference type="ARBA" id="ARBA00022801"/>
    </source>
</evidence>
<dbReference type="PANTHER" id="PTHR30231:SF4">
    <property type="entry name" value="PROTEIN NEN2"/>
    <property type="match status" value="1"/>
</dbReference>
<keyword evidence="2" id="KW-0378">Hydrolase</keyword>
<evidence type="ECO:0000313" key="5">
    <source>
        <dbReference type="EMBL" id="EHN12632.1"/>
    </source>
</evidence>
<dbReference type="RefSeq" id="WP_007570469.1">
    <property type="nucleotide sequence ID" value="NZ_AGUD01000016.1"/>
</dbReference>
<comment type="caution">
    <text evidence="5">The sequence shown here is derived from an EMBL/GenBank/DDBJ whole genome shotgun (WGS) entry which is preliminary data.</text>
</comment>
<dbReference type="PATRIC" id="fig|1097667.3.peg.470"/>
<organism evidence="5 6">
    <name type="scientific">Patulibacter medicamentivorans</name>
    <dbReference type="NCBI Taxonomy" id="1097667"/>
    <lineage>
        <taxon>Bacteria</taxon>
        <taxon>Bacillati</taxon>
        <taxon>Actinomycetota</taxon>
        <taxon>Thermoleophilia</taxon>
        <taxon>Solirubrobacterales</taxon>
        <taxon>Patulibacteraceae</taxon>
        <taxon>Patulibacter</taxon>
    </lineage>
</organism>